<dbReference type="GO" id="GO:0016491">
    <property type="term" value="F:oxidoreductase activity"/>
    <property type="evidence" value="ECO:0007669"/>
    <property type="project" value="UniProtKB-KW"/>
</dbReference>
<dbReference type="GO" id="GO:0005886">
    <property type="term" value="C:plasma membrane"/>
    <property type="evidence" value="ECO:0007669"/>
    <property type="project" value="TreeGrafter"/>
</dbReference>
<dbReference type="AlphaFoldDB" id="A0A8J6N4L4"/>
<feature type="domain" description="4Fe-4S ferredoxin-type" evidence="7">
    <location>
        <begin position="358"/>
        <end position="387"/>
    </location>
</feature>
<comment type="caution">
    <text evidence="8">The sequence shown here is derived from an EMBL/GenBank/DDBJ whole genome shotgun (WGS) entry which is preliminary data.</text>
</comment>
<keyword evidence="5" id="KW-0411">Iron-sulfur</keyword>
<evidence type="ECO:0000313" key="9">
    <source>
        <dbReference type="Proteomes" id="UP000603545"/>
    </source>
</evidence>
<keyword evidence="2" id="KW-0479">Metal-binding</keyword>
<organism evidence="8 9">
    <name type="scientific">Candidatus Desulfaltia bathyphila</name>
    <dbReference type="NCBI Taxonomy" id="2841697"/>
    <lineage>
        <taxon>Bacteria</taxon>
        <taxon>Pseudomonadati</taxon>
        <taxon>Thermodesulfobacteriota</taxon>
        <taxon>Desulfobacteria</taxon>
        <taxon>Desulfobacterales</taxon>
        <taxon>Desulfobacterales incertae sedis</taxon>
        <taxon>Candidatus Desulfaltia</taxon>
    </lineage>
</organism>
<evidence type="ECO:0000256" key="6">
    <source>
        <dbReference type="SAM" id="Phobius"/>
    </source>
</evidence>
<keyword evidence="1" id="KW-0004">4Fe-4S</keyword>
<feature type="domain" description="4Fe-4S ferredoxin-type" evidence="7">
    <location>
        <begin position="297"/>
        <end position="326"/>
    </location>
</feature>
<protein>
    <submittedName>
        <fullName evidence="8">(Fe-S)-binding protein</fullName>
    </submittedName>
</protein>
<evidence type="ECO:0000256" key="1">
    <source>
        <dbReference type="ARBA" id="ARBA00022485"/>
    </source>
</evidence>
<dbReference type="InterPro" id="IPR004017">
    <property type="entry name" value="Cys_rich_dom"/>
</dbReference>
<feature type="transmembrane region" description="Helical" evidence="6">
    <location>
        <begin position="200"/>
        <end position="220"/>
    </location>
</feature>
<keyword evidence="6" id="KW-0472">Membrane</keyword>
<reference evidence="8 9" key="1">
    <citation type="submission" date="2020-08" db="EMBL/GenBank/DDBJ databases">
        <title>Bridging the membrane lipid divide: bacteria of the FCB group superphylum have the potential to synthesize archaeal ether lipids.</title>
        <authorList>
            <person name="Villanueva L."/>
            <person name="Von Meijenfeldt F.A.B."/>
            <person name="Westbye A.B."/>
            <person name="Yadav S."/>
            <person name="Hopmans E.C."/>
            <person name="Dutilh B.E."/>
            <person name="Sinninghe Damste J.S."/>
        </authorList>
    </citation>
    <scope>NUCLEOTIDE SEQUENCE [LARGE SCALE GENOMIC DNA]</scope>
    <source>
        <strain evidence="8">NIOZ-UU82</strain>
    </source>
</reference>
<sequence length="689" mass="76613">MDTALIPPAGAYVLSIPAVVFSVLILVAGTGIFAYIIEKRIAPLFSAAPDPRLDHFKKRFIFMLKYAVGQYRQPRYLLAGIIHIVIFAGFMILSIHSASLVLTGISEDFAASVSNSIVGHIYGALKDVASTFVLLACVIAIIRRGIFKPKRYSVPPEYGKDHTKEAIFVLMLISTLMVCDMLFEASLTAAGIQKGLDTELLVPGTGTRLAAGILLTMSSVKLQTIHLVSYFIHDLTFFFFLCFLPMGKHFHVITSLPNTFFMKLDKGTVKPVVWGVEEEKLDDLDSFGVKKFSDFTWKHMLDFYTCADCGRCSDQCPANAVGRPLSPRFISIKCRDYIFKNYPLLGNAATNKKNLIGNIFTEDEIWSCTTCGACEAECPLMIEYIDKIVDLRRGMVDDGIVPQSLQKPLRALEKRGNPYGKMEKKRSDWTKEKGFSEKYKVKIIGKKETADALYFADSITSFDDRMQEIARSAVRVLHAAGVDFGILGPAEKDSGNEVRRFGEEMLFQELKDQNTDAILNSGVNKIVTTDPHAFNSLKNDYKDIPQVEHISQVIAREIKSGAIRLNGVEDSSAVYTYHDPCYLGRHNGIYDAPRDVIDAIPGITRVEMDKSSDRSFCCGGGGLMLFYEPIEEKRMGQLRVEMAKEAGATVIVTACPFCMANIEDAIKTSGLEGKMEVIDLVELIDRHIK</sequence>
<evidence type="ECO:0000256" key="2">
    <source>
        <dbReference type="ARBA" id="ARBA00022723"/>
    </source>
</evidence>
<keyword evidence="3" id="KW-0560">Oxidoreductase</keyword>
<feature type="transmembrane region" description="Helical" evidence="6">
    <location>
        <begin position="12"/>
        <end position="37"/>
    </location>
</feature>
<keyword evidence="4" id="KW-0408">Iron</keyword>
<dbReference type="EMBL" id="JACNLL010000010">
    <property type="protein sequence ID" value="MBC8198562.1"/>
    <property type="molecule type" value="Genomic_DNA"/>
</dbReference>
<dbReference type="PANTHER" id="PTHR43255">
    <property type="entry name" value="IRON-SULFUR-BINDING OXIDOREDUCTASE FADF-RELATED-RELATED"/>
    <property type="match status" value="1"/>
</dbReference>
<keyword evidence="6" id="KW-0812">Transmembrane</keyword>
<dbReference type="GO" id="GO:0046872">
    <property type="term" value="F:metal ion binding"/>
    <property type="evidence" value="ECO:0007669"/>
    <property type="project" value="UniProtKB-KW"/>
</dbReference>
<dbReference type="GO" id="GO:0051539">
    <property type="term" value="F:4 iron, 4 sulfur cluster binding"/>
    <property type="evidence" value="ECO:0007669"/>
    <property type="project" value="UniProtKB-KW"/>
</dbReference>
<evidence type="ECO:0000256" key="4">
    <source>
        <dbReference type="ARBA" id="ARBA00023004"/>
    </source>
</evidence>
<evidence type="ECO:0000256" key="5">
    <source>
        <dbReference type="ARBA" id="ARBA00023014"/>
    </source>
</evidence>
<dbReference type="Gene3D" id="1.20.950.20">
    <property type="entry name" value="Transmembrane di-heme cytochromes, Chain C"/>
    <property type="match status" value="1"/>
</dbReference>
<dbReference type="Proteomes" id="UP000603545">
    <property type="component" value="Unassembled WGS sequence"/>
</dbReference>
<dbReference type="InterPro" id="IPR017896">
    <property type="entry name" value="4Fe4S_Fe-S-bd"/>
</dbReference>
<dbReference type="Pfam" id="PF02754">
    <property type="entry name" value="CCG"/>
    <property type="match status" value="2"/>
</dbReference>
<evidence type="ECO:0000259" key="7">
    <source>
        <dbReference type="PROSITE" id="PS51379"/>
    </source>
</evidence>
<evidence type="ECO:0000256" key="3">
    <source>
        <dbReference type="ARBA" id="ARBA00023002"/>
    </source>
</evidence>
<keyword evidence="6" id="KW-1133">Transmembrane helix</keyword>
<dbReference type="Gene3D" id="1.10.1060.10">
    <property type="entry name" value="Alpha-helical ferredoxin"/>
    <property type="match status" value="1"/>
</dbReference>
<dbReference type="Pfam" id="PF13187">
    <property type="entry name" value="Fer4_9"/>
    <property type="match status" value="1"/>
</dbReference>
<feature type="transmembrane region" description="Helical" evidence="6">
    <location>
        <begin position="128"/>
        <end position="146"/>
    </location>
</feature>
<dbReference type="PROSITE" id="PS51379">
    <property type="entry name" value="4FE4S_FER_2"/>
    <property type="match status" value="2"/>
</dbReference>
<name>A0A8J6N4L4_9BACT</name>
<evidence type="ECO:0000313" key="8">
    <source>
        <dbReference type="EMBL" id="MBC8198562.1"/>
    </source>
</evidence>
<dbReference type="InterPro" id="IPR051460">
    <property type="entry name" value="HdrC_iron-sulfur_subunit"/>
</dbReference>
<proteinExistence type="predicted"/>
<feature type="transmembrane region" description="Helical" evidence="6">
    <location>
        <begin position="76"/>
        <end position="95"/>
    </location>
</feature>
<accession>A0A8J6N4L4</accession>
<dbReference type="PANTHER" id="PTHR43255:SF1">
    <property type="entry name" value="IRON-SULFUR-BINDING OXIDOREDUCTASE FADF-RELATED"/>
    <property type="match status" value="1"/>
</dbReference>
<feature type="transmembrane region" description="Helical" evidence="6">
    <location>
        <begin position="227"/>
        <end position="247"/>
    </location>
</feature>
<dbReference type="SUPFAM" id="SSF46548">
    <property type="entry name" value="alpha-helical ferredoxin"/>
    <property type="match status" value="1"/>
</dbReference>
<dbReference type="InterPro" id="IPR009051">
    <property type="entry name" value="Helical_ferredxn"/>
</dbReference>
<dbReference type="PROSITE" id="PS00198">
    <property type="entry name" value="4FE4S_FER_1"/>
    <property type="match status" value="2"/>
</dbReference>
<dbReference type="InterPro" id="IPR017900">
    <property type="entry name" value="4Fe4S_Fe_S_CS"/>
</dbReference>
<gene>
    <name evidence="8" type="ORF">H8E80_00740</name>
</gene>
<feature type="transmembrane region" description="Helical" evidence="6">
    <location>
        <begin position="167"/>
        <end position="188"/>
    </location>
</feature>